<protein>
    <submittedName>
        <fullName evidence="6">TetR family regulatory protein</fullName>
    </submittedName>
</protein>
<dbReference type="InterPro" id="IPR001647">
    <property type="entry name" value="HTH_TetR"/>
</dbReference>
<evidence type="ECO:0000256" key="3">
    <source>
        <dbReference type="ARBA" id="ARBA00023163"/>
    </source>
</evidence>
<keyword evidence="2 4" id="KW-0238">DNA-binding</keyword>
<evidence type="ECO:0000256" key="2">
    <source>
        <dbReference type="ARBA" id="ARBA00023125"/>
    </source>
</evidence>
<feature type="domain" description="HTH tetR-type" evidence="5">
    <location>
        <begin position="2"/>
        <end position="62"/>
    </location>
</feature>
<dbReference type="Proteomes" id="UP000494301">
    <property type="component" value="Unassembled WGS sequence"/>
</dbReference>
<keyword evidence="1" id="KW-0805">Transcription regulation</keyword>
<proteinExistence type="predicted"/>
<organism evidence="6 7">
    <name type="scientific">Burkholderia aenigmatica</name>
    <dbReference type="NCBI Taxonomy" id="2015348"/>
    <lineage>
        <taxon>Bacteria</taxon>
        <taxon>Pseudomonadati</taxon>
        <taxon>Pseudomonadota</taxon>
        <taxon>Betaproteobacteria</taxon>
        <taxon>Burkholderiales</taxon>
        <taxon>Burkholderiaceae</taxon>
        <taxon>Burkholderia</taxon>
        <taxon>Burkholderia cepacia complex</taxon>
    </lineage>
</organism>
<dbReference type="InterPro" id="IPR036271">
    <property type="entry name" value="Tet_transcr_reg_TetR-rel_C_sf"/>
</dbReference>
<dbReference type="Pfam" id="PF00440">
    <property type="entry name" value="TetR_N"/>
    <property type="match status" value="1"/>
</dbReference>
<accession>A0A6J5IUP7</accession>
<evidence type="ECO:0000256" key="1">
    <source>
        <dbReference type="ARBA" id="ARBA00023015"/>
    </source>
</evidence>
<dbReference type="AlphaFoldDB" id="A0A6J5IUP7"/>
<keyword evidence="3" id="KW-0804">Transcription</keyword>
<name>A0A6J5IUP7_9BURK</name>
<dbReference type="GO" id="GO:0003677">
    <property type="term" value="F:DNA binding"/>
    <property type="evidence" value="ECO:0007669"/>
    <property type="project" value="UniProtKB-UniRule"/>
</dbReference>
<evidence type="ECO:0000259" key="5">
    <source>
        <dbReference type="PROSITE" id="PS50977"/>
    </source>
</evidence>
<dbReference type="SUPFAM" id="SSF48498">
    <property type="entry name" value="Tetracyclin repressor-like, C-terminal domain"/>
    <property type="match status" value="1"/>
</dbReference>
<evidence type="ECO:0000313" key="6">
    <source>
        <dbReference type="EMBL" id="CAB3962359.1"/>
    </source>
</evidence>
<dbReference type="PROSITE" id="PS50977">
    <property type="entry name" value="HTH_TETR_2"/>
    <property type="match status" value="1"/>
</dbReference>
<dbReference type="SUPFAM" id="SSF46689">
    <property type="entry name" value="Homeodomain-like"/>
    <property type="match status" value="1"/>
</dbReference>
<dbReference type="InterPro" id="IPR009057">
    <property type="entry name" value="Homeodomain-like_sf"/>
</dbReference>
<gene>
    <name evidence="6" type="ORF">BLA3211_01745</name>
</gene>
<dbReference type="PANTHER" id="PTHR47506">
    <property type="entry name" value="TRANSCRIPTIONAL REGULATORY PROTEIN"/>
    <property type="match status" value="1"/>
</dbReference>
<evidence type="ECO:0000256" key="4">
    <source>
        <dbReference type="PROSITE-ProRule" id="PRU00335"/>
    </source>
</evidence>
<dbReference type="EMBL" id="CABWIL020000005">
    <property type="protein sequence ID" value="CAB3962359.1"/>
    <property type="molecule type" value="Genomic_DNA"/>
</dbReference>
<reference evidence="6 7" key="1">
    <citation type="submission" date="2020-04" db="EMBL/GenBank/DDBJ databases">
        <authorList>
            <person name="Depoorter E."/>
        </authorList>
    </citation>
    <scope>NUCLEOTIDE SEQUENCE [LARGE SCALE GENOMIC DNA]</scope>
    <source>
        <strain evidence="6 7">BCC0217</strain>
    </source>
</reference>
<sequence>MSAKRQAVVDTATRLFSEFGYQAVGVDRIIAESSVSKMTMYKYFPSKDDLIVEVLRQRQRVTFDDLVAYANARSDPTARIDAIFDWHDLWINGPLFYGCMFINAATEHPEADSEIAKASAMQKVHLRTFFEQLLKPLTGENRAPVYASKLMILIDGAIVAAQVYGNKNAAIEARDVARMLLSEAGKSA</sequence>
<dbReference type="RefSeq" id="WP_175221033.1">
    <property type="nucleotide sequence ID" value="NZ_CABWIL020000005.1"/>
</dbReference>
<dbReference type="PRINTS" id="PR00455">
    <property type="entry name" value="HTHTETR"/>
</dbReference>
<evidence type="ECO:0000313" key="7">
    <source>
        <dbReference type="Proteomes" id="UP000494301"/>
    </source>
</evidence>
<dbReference type="PANTHER" id="PTHR47506:SF3">
    <property type="entry name" value="HTH-TYPE TRANSCRIPTIONAL REGULATOR LMRA"/>
    <property type="match status" value="1"/>
</dbReference>
<feature type="DNA-binding region" description="H-T-H motif" evidence="4">
    <location>
        <begin position="25"/>
        <end position="44"/>
    </location>
</feature>
<dbReference type="Gene3D" id="1.10.357.10">
    <property type="entry name" value="Tetracycline Repressor, domain 2"/>
    <property type="match status" value="1"/>
</dbReference>